<name>A0AB39CDQ2_9VIRU</name>
<sequence length="190" mass="22187">MQEPERLVPYTGNIEDTIEYALIQEHYGNRRAERSGVPLMNHIDEGLKILRFLDADLPTMGGYCLHPLVQDLKDLQMNHEHLQQIIGIEESLQCAMNYRLAANAFLCREATDPWGRREAEAAIVRNYGLLDLRTRYMLIADKVQNKKDFMKYHWGTHARSSQLLRYFDLWLEILGAQHEFEVRQGKVIVC</sequence>
<organism evidence="1">
    <name type="scientific">Pseudomonas phage HRDY3</name>
    <dbReference type="NCBI Taxonomy" id="3236930"/>
    <lineage>
        <taxon>Viruses</taxon>
    </lineage>
</organism>
<accession>A0AB39CDQ2</accession>
<evidence type="ECO:0000313" key="1">
    <source>
        <dbReference type="EMBL" id="XDJ15148.1"/>
    </source>
</evidence>
<proteinExistence type="predicted"/>
<dbReference type="EMBL" id="PQ015379">
    <property type="protein sequence ID" value="XDJ15148.1"/>
    <property type="molecule type" value="Genomic_DNA"/>
</dbReference>
<reference evidence="1" key="1">
    <citation type="submission" date="2024-07" db="EMBL/GenBank/DDBJ databases">
        <authorList>
            <person name="Bringhurst R.M."/>
            <person name="Homer T.E."/>
        </authorList>
    </citation>
    <scope>NUCLEOTIDE SEQUENCE</scope>
</reference>
<protein>
    <submittedName>
        <fullName evidence="1">Uncharacterized protein</fullName>
    </submittedName>
</protein>